<dbReference type="Gene3D" id="3.40.50.150">
    <property type="entry name" value="Vaccinia Virus protein VP39"/>
    <property type="match status" value="1"/>
</dbReference>
<keyword evidence="2" id="KW-1185">Reference proteome</keyword>
<organism evidence="1 2">
    <name type="scientific">Labrys okinawensis</name>
    <dbReference type="NCBI Taxonomy" id="346911"/>
    <lineage>
        <taxon>Bacteria</taxon>
        <taxon>Pseudomonadati</taxon>
        <taxon>Pseudomonadota</taxon>
        <taxon>Alphaproteobacteria</taxon>
        <taxon>Hyphomicrobiales</taxon>
        <taxon>Xanthobacteraceae</taxon>
        <taxon>Labrys</taxon>
    </lineage>
</organism>
<proteinExistence type="predicted"/>
<dbReference type="GO" id="GO:0032259">
    <property type="term" value="P:methylation"/>
    <property type="evidence" value="ECO:0007669"/>
    <property type="project" value="UniProtKB-KW"/>
</dbReference>
<dbReference type="SUPFAM" id="SSF53335">
    <property type="entry name" value="S-adenosyl-L-methionine-dependent methyltransferases"/>
    <property type="match status" value="1"/>
</dbReference>
<dbReference type="AlphaFoldDB" id="A0A2S9Q3H5"/>
<evidence type="ECO:0000313" key="1">
    <source>
        <dbReference type="EMBL" id="PRH83921.1"/>
    </source>
</evidence>
<comment type="caution">
    <text evidence="1">The sequence shown here is derived from an EMBL/GenBank/DDBJ whole genome shotgun (WGS) entry which is preliminary data.</text>
</comment>
<dbReference type="Proteomes" id="UP000237682">
    <property type="component" value="Unassembled WGS sequence"/>
</dbReference>
<dbReference type="GO" id="GO:0008168">
    <property type="term" value="F:methyltransferase activity"/>
    <property type="evidence" value="ECO:0007669"/>
    <property type="project" value="UniProtKB-KW"/>
</dbReference>
<dbReference type="OrthoDB" id="5195124at2"/>
<gene>
    <name evidence="1" type="ORF">C5L14_29645</name>
</gene>
<name>A0A2S9Q3H5_9HYPH</name>
<accession>A0A2S9Q3H5</accession>
<keyword evidence="1" id="KW-0489">Methyltransferase</keyword>
<keyword evidence="1" id="KW-0808">Transferase</keyword>
<dbReference type="CDD" id="cd02440">
    <property type="entry name" value="AdoMet_MTases"/>
    <property type="match status" value="1"/>
</dbReference>
<sequence>MLSKWLGKLRRRSVPAPLSAQKSPRIFDRYVISMPTHQNAVDVIQGWTSAFPPEFGIKAGALATYLDPRIAWMMNQYGPLEGKVVLELGPLEGGHTVMLERAGAIVDAIEANQSAFLRCLITKEIFGLSRSRIWLGDFVRWLEGTEKTYDLIVASGVLYHANDPLHLIDLIAKRTDAVYFWTHFMDDEFMPPSDPRRAVFADKPQIQDFHGVAVRTYLRTYRGAANHAEFCGGPMDQHRWLHRDDMLAALRAVGFSHITLEDVDPDHRYGPAMSIYARK</sequence>
<reference evidence="1 2" key="1">
    <citation type="submission" date="2018-02" db="EMBL/GenBank/DDBJ databases">
        <title>Whole genome sequencing of endophytic bacterium.</title>
        <authorList>
            <person name="Eedara R."/>
            <person name="Podile A.R."/>
        </authorList>
    </citation>
    <scope>NUCLEOTIDE SEQUENCE [LARGE SCALE GENOMIC DNA]</scope>
    <source>
        <strain evidence="1 2">RP1T</strain>
    </source>
</reference>
<evidence type="ECO:0000313" key="2">
    <source>
        <dbReference type="Proteomes" id="UP000237682"/>
    </source>
</evidence>
<dbReference type="InterPro" id="IPR029063">
    <property type="entry name" value="SAM-dependent_MTases_sf"/>
</dbReference>
<protein>
    <submittedName>
        <fullName evidence="1">Class I SAM-dependent methyltransferase</fullName>
    </submittedName>
</protein>
<dbReference type="EMBL" id="PUEJ01000018">
    <property type="protein sequence ID" value="PRH83921.1"/>
    <property type="molecule type" value="Genomic_DNA"/>
</dbReference>